<dbReference type="Gene3D" id="3.40.50.300">
    <property type="entry name" value="P-loop containing nucleotide triphosphate hydrolases"/>
    <property type="match status" value="1"/>
</dbReference>
<dbReference type="AlphaFoldDB" id="A0AA46I5M8"/>
<organism evidence="1 2">
    <name type="scientific">Hypnocyclicus thermotrophus</name>
    <dbReference type="NCBI Taxonomy" id="1627895"/>
    <lineage>
        <taxon>Bacteria</taxon>
        <taxon>Fusobacteriati</taxon>
        <taxon>Fusobacteriota</taxon>
        <taxon>Fusobacteriia</taxon>
        <taxon>Fusobacteriales</taxon>
        <taxon>Fusobacteriaceae</taxon>
        <taxon>Hypnocyclicus</taxon>
    </lineage>
</organism>
<dbReference type="RefSeq" id="WP_134113032.1">
    <property type="nucleotide sequence ID" value="NZ_SOBG01000004.1"/>
</dbReference>
<dbReference type="Proteomes" id="UP000294678">
    <property type="component" value="Unassembled WGS sequence"/>
</dbReference>
<name>A0AA46I5M8_9FUSO</name>
<dbReference type="SUPFAM" id="SSF52540">
    <property type="entry name" value="P-loop containing nucleoside triphosphate hydrolases"/>
    <property type="match status" value="1"/>
</dbReference>
<evidence type="ECO:0000313" key="2">
    <source>
        <dbReference type="Proteomes" id="UP000294678"/>
    </source>
</evidence>
<proteinExistence type="predicted"/>
<dbReference type="InterPro" id="IPR050238">
    <property type="entry name" value="DNA_Rep/Repair_Clamp_Loader"/>
</dbReference>
<dbReference type="InterPro" id="IPR027417">
    <property type="entry name" value="P-loop_NTPase"/>
</dbReference>
<accession>A0AA46I5M8</accession>
<protein>
    <submittedName>
        <fullName evidence="1">DNA polymerase-3 subunit delta</fullName>
    </submittedName>
</protein>
<dbReference type="PANTHER" id="PTHR11669">
    <property type="entry name" value="REPLICATION FACTOR C / DNA POLYMERASE III GAMMA-TAU SUBUNIT"/>
    <property type="match status" value="1"/>
</dbReference>
<dbReference type="GO" id="GO:0006261">
    <property type="term" value="P:DNA-templated DNA replication"/>
    <property type="evidence" value="ECO:0007669"/>
    <property type="project" value="TreeGrafter"/>
</dbReference>
<reference evidence="1 2" key="1">
    <citation type="submission" date="2019-03" db="EMBL/GenBank/DDBJ databases">
        <title>Genomic Encyclopedia of Type Strains, Phase IV (KMG-IV): sequencing the most valuable type-strain genomes for metagenomic binning, comparative biology and taxonomic classification.</title>
        <authorList>
            <person name="Goeker M."/>
        </authorList>
    </citation>
    <scope>NUCLEOTIDE SEQUENCE [LARGE SCALE GENOMIC DNA]</scope>
    <source>
        <strain evidence="1 2">DSM 100055</strain>
    </source>
</reference>
<dbReference type="EMBL" id="SOBG01000004">
    <property type="protein sequence ID" value="TDT70597.1"/>
    <property type="molecule type" value="Genomic_DNA"/>
</dbReference>
<keyword evidence="2" id="KW-1185">Reference proteome</keyword>
<comment type="caution">
    <text evidence="1">The sequence shown here is derived from an EMBL/GenBank/DDBJ whole genome shotgun (WGS) entry which is preliminary data.</text>
</comment>
<gene>
    <name evidence="1" type="ORF">EV215_1148</name>
</gene>
<dbReference type="Pfam" id="PF13177">
    <property type="entry name" value="DNA_pol3_delta2"/>
    <property type="match status" value="1"/>
</dbReference>
<sequence>MGIDSIKNNELAKQIIKNELKNNKESGTYLIHGIKGANLFEFALNFSKGILCNEIEHDYCDSCRVCINIDKQVYSDLHIIEGLDNSNISISQIRDMISESYESAYEGDKKVFIIKNIHKTRKEVANAILKIIEEPPKNTYFILTSNSLNILKTILSRCITIKINTLNNEELEVSKEIFDFFIGDNEDILEYKKGNYSLEEIYSYKDIDVVLDEYIENGKLENKIKLLKSLDDYIKNKDFFSEIEKIEFIEKINSKIDKNRDILENMFYILIIKNKTLKKLEFLLEIKSYIKSNVNITNILYNFFLEY</sequence>
<evidence type="ECO:0000313" key="1">
    <source>
        <dbReference type="EMBL" id="TDT70597.1"/>
    </source>
</evidence>
<dbReference type="PANTHER" id="PTHR11669:SF8">
    <property type="entry name" value="DNA POLYMERASE III SUBUNIT DELTA"/>
    <property type="match status" value="1"/>
</dbReference>